<dbReference type="SUPFAM" id="SSF51445">
    <property type="entry name" value="(Trans)glycosidases"/>
    <property type="match status" value="1"/>
</dbReference>
<evidence type="ECO:0000256" key="8">
    <source>
        <dbReference type="ARBA" id="ARBA00031423"/>
    </source>
</evidence>
<dbReference type="InterPro" id="IPR017853">
    <property type="entry name" value="GH"/>
</dbReference>
<dbReference type="Pfam" id="PF02446">
    <property type="entry name" value="Glyco_hydro_77"/>
    <property type="match status" value="2"/>
</dbReference>
<evidence type="ECO:0000256" key="2">
    <source>
        <dbReference type="ARBA" id="ARBA00005684"/>
    </source>
</evidence>
<evidence type="ECO:0000256" key="7">
    <source>
        <dbReference type="ARBA" id="ARBA00023277"/>
    </source>
</evidence>
<evidence type="ECO:0000256" key="4">
    <source>
        <dbReference type="ARBA" id="ARBA00020295"/>
    </source>
</evidence>
<protein>
    <recommendedName>
        <fullName evidence="4">4-alpha-glucanotransferase</fullName>
        <ecNumber evidence="3">2.4.1.25</ecNumber>
    </recommendedName>
    <alternativeName>
        <fullName evidence="8">Amylomaltase</fullName>
    </alternativeName>
    <alternativeName>
        <fullName evidence="9">Disproportionating enzyme</fullName>
    </alternativeName>
</protein>
<keyword evidence="6 10" id="KW-0808">Transferase</keyword>
<dbReference type="PANTHER" id="PTHR32438">
    <property type="entry name" value="4-ALPHA-GLUCANOTRANSFERASE DPE1, CHLOROPLASTIC/AMYLOPLASTIC"/>
    <property type="match status" value="1"/>
</dbReference>
<name>A0A562DIE4_9GAMM</name>
<dbReference type="OrthoDB" id="9763489at2"/>
<accession>A0A562DIE4</accession>
<evidence type="ECO:0000256" key="5">
    <source>
        <dbReference type="ARBA" id="ARBA00022676"/>
    </source>
</evidence>
<evidence type="ECO:0000256" key="1">
    <source>
        <dbReference type="ARBA" id="ARBA00000439"/>
    </source>
</evidence>
<dbReference type="EC" id="2.4.1.25" evidence="3"/>
<dbReference type="RefSeq" id="WP_028915502.1">
    <property type="nucleotide sequence ID" value="NZ_VLJS01000067.1"/>
</dbReference>
<evidence type="ECO:0000313" key="10">
    <source>
        <dbReference type="EMBL" id="TWH09430.1"/>
    </source>
</evidence>
<gene>
    <name evidence="10" type="ORF">L613_003800000170</name>
</gene>
<dbReference type="AlphaFoldDB" id="A0A562DIE4"/>
<proteinExistence type="inferred from homology"/>
<dbReference type="EMBL" id="VLJS01000067">
    <property type="protein sequence ID" value="TWH09430.1"/>
    <property type="molecule type" value="Genomic_DNA"/>
</dbReference>
<dbReference type="PANTHER" id="PTHR32438:SF5">
    <property type="entry name" value="4-ALPHA-GLUCANOTRANSFERASE DPE1, CHLOROPLASTIC_AMYLOPLASTIC"/>
    <property type="match status" value="1"/>
</dbReference>
<reference evidence="10 11" key="1">
    <citation type="submission" date="2019-07" db="EMBL/GenBank/DDBJ databases">
        <title>Genome sequencing of lignin-degrading bacterial isolates.</title>
        <authorList>
            <person name="Gladden J."/>
        </authorList>
    </citation>
    <scope>NUCLEOTIDE SEQUENCE [LARGE SCALE GENOMIC DNA]</scope>
    <source>
        <strain evidence="10 11">J19</strain>
    </source>
</reference>
<comment type="similarity">
    <text evidence="2">Belongs to the disproportionating enzyme family.</text>
</comment>
<keyword evidence="5" id="KW-0328">Glycosyltransferase</keyword>
<organism evidence="10 11">
    <name type="scientific">Pseudoxanthomonas taiwanensis J19</name>
    <dbReference type="NCBI Taxonomy" id="935569"/>
    <lineage>
        <taxon>Bacteria</taxon>
        <taxon>Pseudomonadati</taxon>
        <taxon>Pseudomonadota</taxon>
        <taxon>Gammaproteobacteria</taxon>
        <taxon>Lysobacterales</taxon>
        <taxon>Lysobacteraceae</taxon>
        <taxon>Pseudoxanthomonas</taxon>
    </lineage>
</organism>
<dbReference type="Proteomes" id="UP000321583">
    <property type="component" value="Unassembled WGS sequence"/>
</dbReference>
<evidence type="ECO:0000256" key="3">
    <source>
        <dbReference type="ARBA" id="ARBA00012560"/>
    </source>
</evidence>
<keyword evidence="7" id="KW-0119">Carbohydrate metabolism</keyword>
<dbReference type="GO" id="GO:0005975">
    <property type="term" value="P:carbohydrate metabolic process"/>
    <property type="evidence" value="ECO:0007669"/>
    <property type="project" value="InterPro"/>
</dbReference>
<sequence>MSTADVSLHALAAAAGLCREWTDVAGRPQVVADATLRAVLDALDLPAATPAQRRESLRRIEAVQARPPLLTARAGARIAAGGDAGPRQWVADDGRHEDARIDARGCVRVPLAPGYWTLHGGAPCRVAVAPDRCFGVEDAVADARAWGVALQVYSARAPGDGGIGDTAACADWLRRVAAAGGDALALSPVHAALEGAGYYSPYAPSDRRCLDPLHASPAQVFGDVAAQVLDGDPQLRGRLHALEAADSIDWSAARPAKWAWLRQLHGRGLVLRADLQADFAAFAAAPPAEVAAYVAFAAGNDAEVAQLHLFGQWLARRAWARCQDQARAAGLGIGLVADLAVGFDPSGAEAAASPAAVLRGLELGAPPDAFNADGQAWGISGYAPTGLRQSGFAPFIELLRAVMRDRGGVRIDHILGLQRLWVVPRGASARDGVYLSCELDALLDLLALESWRHRCVVVGEDLGVVPPGIRAKLARRGVLGIDVLPFTRDRRGAFMPPRRWRRHAVATTTTHDLPSSAGWAEGRDIAWRLGLHDAPPGALQATPQWRERQADAARLRRAFRGEGIDSGDLRMDALRFTARSPAVLALLPAEDALGLREQPNLPGTTDSHPNWRRRLPDPLPEAVLDASLQAFAQARREVAP</sequence>
<comment type="caution">
    <text evidence="10">The sequence shown here is derived from an EMBL/GenBank/DDBJ whole genome shotgun (WGS) entry which is preliminary data.</text>
</comment>
<dbReference type="GO" id="GO:0004134">
    <property type="term" value="F:4-alpha-glucanotransferase activity"/>
    <property type="evidence" value="ECO:0007669"/>
    <property type="project" value="UniProtKB-EC"/>
</dbReference>
<comment type="catalytic activity">
    <reaction evidence="1">
        <text>Transfers a segment of a (1-&gt;4)-alpha-D-glucan to a new position in an acceptor, which may be glucose or a (1-&gt;4)-alpha-D-glucan.</text>
        <dbReference type="EC" id="2.4.1.25"/>
    </reaction>
</comment>
<evidence type="ECO:0000256" key="6">
    <source>
        <dbReference type="ARBA" id="ARBA00022679"/>
    </source>
</evidence>
<keyword evidence="11" id="KW-1185">Reference proteome</keyword>
<evidence type="ECO:0000313" key="11">
    <source>
        <dbReference type="Proteomes" id="UP000321583"/>
    </source>
</evidence>
<evidence type="ECO:0000256" key="9">
    <source>
        <dbReference type="ARBA" id="ARBA00031501"/>
    </source>
</evidence>
<dbReference type="InterPro" id="IPR003385">
    <property type="entry name" value="Glyco_hydro_77"/>
</dbReference>
<dbReference type="Gene3D" id="3.20.20.80">
    <property type="entry name" value="Glycosidases"/>
    <property type="match status" value="2"/>
</dbReference>